<feature type="compositionally biased region" description="Basic residues" evidence="2">
    <location>
        <begin position="137"/>
        <end position="159"/>
    </location>
</feature>
<evidence type="ECO:0000256" key="1">
    <source>
        <dbReference type="ARBA" id="ARBA00022884"/>
    </source>
</evidence>
<evidence type="ECO:0000313" key="4">
    <source>
        <dbReference type="EMBL" id="KAF9407516.1"/>
    </source>
</evidence>
<feature type="compositionally biased region" description="Low complexity" evidence="2">
    <location>
        <begin position="166"/>
        <end position="185"/>
    </location>
</feature>
<keyword evidence="5" id="KW-1185">Reference proteome</keyword>
<dbReference type="OrthoDB" id="446014at2759"/>
<dbReference type="Pfam" id="PF13865">
    <property type="entry name" value="FoP_duplication"/>
    <property type="match status" value="1"/>
</dbReference>
<feature type="compositionally biased region" description="Basic residues" evidence="2">
    <location>
        <begin position="186"/>
        <end position="196"/>
    </location>
</feature>
<keyword evidence="1" id="KW-0694">RNA-binding</keyword>
<dbReference type="AlphaFoldDB" id="A0A835KXV9"/>
<dbReference type="InterPro" id="IPR025715">
    <property type="entry name" value="FoP_C"/>
</dbReference>
<accession>A0A835KXV9</accession>
<proteinExistence type="predicted"/>
<name>A0A835KXV9_SPOEX</name>
<dbReference type="GO" id="GO:0003723">
    <property type="term" value="F:RNA binding"/>
    <property type="evidence" value="ECO:0007669"/>
    <property type="project" value="UniProtKB-KW"/>
</dbReference>
<dbReference type="Proteomes" id="UP000648187">
    <property type="component" value="Unassembled WGS sequence"/>
</dbReference>
<sequence>MVIEKVHGLHSTGMSLHDRFSMLASAAPDRVLQRKRRASVGSLISQNYNYSNRLIEQVARRLEMQAKRLALRQRLGYQQSNLRRVGSEGNLSGLRRSNSFGNLSQQSIKNRVAWRQSNNNLSRSASFSNLANLARRARPARGFRKRGGGQRALRGKIRTGRQVGNRQVGQLRLRNGLQQNGQRRGFQQRRGMRRRGGQQQNGQRRQTQQQNGFQTQGNKQMGGAQGQRAQTARRGRARGRGGITRSQSQNRILTKEELDAQLDQYMSCTKAALDQELDNYMKNAMELE</sequence>
<dbReference type="EMBL" id="JACKWZ010000463">
    <property type="protein sequence ID" value="KAF9407516.1"/>
    <property type="molecule type" value="Genomic_DNA"/>
</dbReference>
<dbReference type="SMART" id="SM01218">
    <property type="entry name" value="FoP_duplication"/>
    <property type="match status" value="1"/>
</dbReference>
<feature type="domain" description="Chromatin target of PRMT1 protein C-terminal" evidence="3">
    <location>
        <begin position="203"/>
        <end position="287"/>
    </location>
</feature>
<protein>
    <recommendedName>
        <fullName evidence="3">Chromatin target of PRMT1 protein C-terminal domain-containing protein</fullName>
    </recommendedName>
</protein>
<feature type="compositionally biased region" description="Low complexity" evidence="2">
    <location>
        <begin position="197"/>
        <end position="218"/>
    </location>
</feature>
<feature type="region of interest" description="Disordered" evidence="2">
    <location>
        <begin position="137"/>
        <end position="251"/>
    </location>
</feature>
<evidence type="ECO:0000259" key="3">
    <source>
        <dbReference type="SMART" id="SM01218"/>
    </source>
</evidence>
<evidence type="ECO:0000313" key="5">
    <source>
        <dbReference type="Proteomes" id="UP000648187"/>
    </source>
</evidence>
<comment type="caution">
    <text evidence="4">The sequence shown here is derived from an EMBL/GenBank/DDBJ whole genome shotgun (WGS) entry which is preliminary data.</text>
</comment>
<reference evidence="4" key="1">
    <citation type="submission" date="2020-08" db="EMBL/GenBank/DDBJ databases">
        <title>Spodoptera exigua strain:BAW_Kor-Di-RS1 Genome sequencing and assembly.</title>
        <authorList>
            <person name="Kim J."/>
            <person name="Nam H.Y."/>
            <person name="Kwon M."/>
            <person name="Choi J.H."/>
            <person name="Cho S.R."/>
            <person name="Kim G.-H."/>
        </authorList>
    </citation>
    <scope>NUCLEOTIDE SEQUENCE</scope>
    <source>
        <strain evidence="4">BAW_Kor-Di-RS1</strain>
        <tissue evidence="4">Whole-body</tissue>
    </source>
</reference>
<organism evidence="4 5">
    <name type="scientific">Spodoptera exigua</name>
    <name type="common">Beet armyworm</name>
    <name type="synonym">Noctua fulgens</name>
    <dbReference type="NCBI Taxonomy" id="7107"/>
    <lineage>
        <taxon>Eukaryota</taxon>
        <taxon>Metazoa</taxon>
        <taxon>Ecdysozoa</taxon>
        <taxon>Arthropoda</taxon>
        <taxon>Hexapoda</taxon>
        <taxon>Insecta</taxon>
        <taxon>Pterygota</taxon>
        <taxon>Neoptera</taxon>
        <taxon>Endopterygota</taxon>
        <taxon>Lepidoptera</taxon>
        <taxon>Glossata</taxon>
        <taxon>Ditrysia</taxon>
        <taxon>Noctuoidea</taxon>
        <taxon>Noctuidae</taxon>
        <taxon>Amphipyrinae</taxon>
        <taxon>Spodoptera</taxon>
    </lineage>
</organism>
<gene>
    <name evidence="4" type="ORF">HW555_012485</name>
</gene>
<evidence type="ECO:0000256" key="2">
    <source>
        <dbReference type="SAM" id="MobiDB-lite"/>
    </source>
</evidence>